<dbReference type="InterPro" id="IPR003169">
    <property type="entry name" value="GYF"/>
</dbReference>
<sequence>MSKQQQQQLSYICKDQQNQKTQGQNYRRINNNQNNFDDKNAQNQKKQNKYNRRNNSQEKQQNWQNPSSQSVIIRAQINQPLNKIYDSQTLISAFQELLEPPKEIEEFLEKIPHLFSKASQKPLISSQIQFSHIDEDEPQWMQSNDNFQILDIENEIEKKRIEYQKQHGTFEKKQELKSKKQSEFIQEEISELQLAKEKYRQLREQEEKQLQVANETKAKLQELFSYSELEQPKSVNPSINSQILSVEDVEKQVLAINNNKQTETILNEQPQLKIENYFSNFNNNETDDFFEQLEEMGIHIQRKQQVPLQPVVKISREKITTTPFSLQAQLHTRSLQESLWYYIDNFGKIQGGFTTENMDQWFQHKYLKAKLNISWEVPGKWITLEQYLINLDQIEKKLLDPKCAMDPLTLKTNINNINNIQLNNLQQLQQMNAFNINSFQNQQMNTFQYQQINNNQYHQYQNQQMNNQQNIVNKKKKNNNNNNNGKVQQYNNKQDYQKNNQSLY</sequence>
<dbReference type="PROSITE" id="PS50829">
    <property type="entry name" value="GYF"/>
    <property type="match status" value="1"/>
</dbReference>
<dbReference type="OrthoDB" id="309195at2759"/>
<accession>A0A8S1VW53</accession>
<evidence type="ECO:0000313" key="5">
    <source>
        <dbReference type="Proteomes" id="UP000689195"/>
    </source>
</evidence>
<evidence type="ECO:0000256" key="2">
    <source>
        <dbReference type="SAM" id="MobiDB-lite"/>
    </source>
</evidence>
<feature type="coiled-coil region" evidence="1">
    <location>
        <begin position="182"/>
        <end position="223"/>
    </location>
</feature>
<feature type="domain" description="GYF" evidence="3">
    <location>
        <begin position="337"/>
        <end position="392"/>
    </location>
</feature>
<reference evidence="4" key="1">
    <citation type="submission" date="2021-01" db="EMBL/GenBank/DDBJ databases">
        <authorList>
            <consortium name="Genoscope - CEA"/>
            <person name="William W."/>
        </authorList>
    </citation>
    <scope>NUCLEOTIDE SEQUENCE</scope>
</reference>
<comment type="caution">
    <text evidence="4">The sequence shown here is derived from an EMBL/GenBank/DDBJ whole genome shotgun (WGS) entry which is preliminary data.</text>
</comment>
<evidence type="ECO:0000259" key="3">
    <source>
        <dbReference type="PROSITE" id="PS50829"/>
    </source>
</evidence>
<evidence type="ECO:0000256" key="1">
    <source>
        <dbReference type="SAM" id="Coils"/>
    </source>
</evidence>
<gene>
    <name evidence="4" type="ORF">PPENT_87.1.T0770192</name>
</gene>
<dbReference type="Proteomes" id="UP000689195">
    <property type="component" value="Unassembled WGS sequence"/>
</dbReference>
<feature type="compositionally biased region" description="Polar residues" evidence="2">
    <location>
        <begin position="1"/>
        <end position="23"/>
    </location>
</feature>
<dbReference type="EMBL" id="CAJJDO010000077">
    <property type="protein sequence ID" value="CAD8181994.1"/>
    <property type="molecule type" value="Genomic_DNA"/>
</dbReference>
<dbReference type="AlphaFoldDB" id="A0A8S1VW53"/>
<keyword evidence="1" id="KW-0175">Coiled coil</keyword>
<keyword evidence="5" id="KW-1185">Reference proteome</keyword>
<name>A0A8S1VW53_9CILI</name>
<feature type="compositionally biased region" description="Low complexity" evidence="2">
    <location>
        <begin position="24"/>
        <end position="45"/>
    </location>
</feature>
<dbReference type="Pfam" id="PF02213">
    <property type="entry name" value="GYF"/>
    <property type="match status" value="1"/>
</dbReference>
<organism evidence="4 5">
    <name type="scientific">Paramecium pentaurelia</name>
    <dbReference type="NCBI Taxonomy" id="43138"/>
    <lineage>
        <taxon>Eukaryota</taxon>
        <taxon>Sar</taxon>
        <taxon>Alveolata</taxon>
        <taxon>Ciliophora</taxon>
        <taxon>Intramacronucleata</taxon>
        <taxon>Oligohymenophorea</taxon>
        <taxon>Peniculida</taxon>
        <taxon>Parameciidae</taxon>
        <taxon>Paramecium</taxon>
    </lineage>
</organism>
<feature type="compositionally biased region" description="Polar residues" evidence="2">
    <location>
        <begin position="57"/>
        <end position="68"/>
    </location>
</feature>
<feature type="region of interest" description="Disordered" evidence="2">
    <location>
        <begin position="474"/>
        <end position="504"/>
    </location>
</feature>
<evidence type="ECO:0000313" key="4">
    <source>
        <dbReference type="EMBL" id="CAD8181994.1"/>
    </source>
</evidence>
<protein>
    <recommendedName>
        <fullName evidence="3">GYF domain-containing protein</fullName>
    </recommendedName>
</protein>
<feature type="compositionally biased region" description="Low complexity" evidence="2">
    <location>
        <begin position="479"/>
        <end position="504"/>
    </location>
</feature>
<proteinExistence type="predicted"/>
<feature type="region of interest" description="Disordered" evidence="2">
    <location>
        <begin position="1"/>
        <end position="68"/>
    </location>
</feature>